<gene>
    <name evidence="2" type="ORF">P170DRAFT_435648</name>
</gene>
<sequence length="96" mass="10169">MSHFWASSSGRPGMLTHADLRNPPRASASVCLGSSAIAAPSPGFIPPASRRHASLIRGSPPWFVLRARNLVLGEASSDPAKQRVSPPAGRQLCTRQ</sequence>
<dbReference type="GeneID" id="36556685"/>
<dbReference type="AlphaFoldDB" id="A0A2I2GC39"/>
<evidence type="ECO:0000313" key="2">
    <source>
        <dbReference type="EMBL" id="PLB50458.1"/>
    </source>
</evidence>
<feature type="region of interest" description="Disordered" evidence="1">
    <location>
        <begin position="1"/>
        <end position="21"/>
    </location>
</feature>
<feature type="compositionally biased region" description="Polar residues" evidence="1">
    <location>
        <begin position="1"/>
        <end position="10"/>
    </location>
</feature>
<evidence type="ECO:0000313" key="3">
    <source>
        <dbReference type="Proteomes" id="UP000234275"/>
    </source>
</evidence>
<proteinExistence type="predicted"/>
<dbReference type="Proteomes" id="UP000234275">
    <property type="component" value="Unassembled WGS sequence"/>
</dbReference>
<comment type="caution">
    <text evidence="2">The sequence shown here is derived from an EMBL/GenBank/DDBJ whole genome shotgun (WGS) entry which is preliminary data.</text>
</comment>
<evidence type="ECO:0000256" key="1">
    <source>
        <dbReference type="SAM" id="MobiDB-lite"/>
    </source>
</evidence>
<accession>A0A2I2GC39</accession>
<dbReference type="EMBL" id="MSFO01000003">
    <property type="protein sequence ID" value="PLB50458.1"/>
    <property type="molecule type" value="Genomic_DNA"/>
</dbReference>
<organism evidence="2 3">
    <name type="scientific">Aspergillus steynii IBT 23096</name>
    <dbReference type="NCBI Taxonomy" id="1392250"/>
    <lineage>
        <taxon>Eukaryota</taxon>
        <taxon>Fungi</taxon>
        <taxon>Dikarya</taxon>
        <taxon>Ascomycota</taxon>
        <taxon>Pezizomycotina</taxon>
        <taxon>Eurotiomycetes</taxon>
        <taxon>Eurotiomycetidae</taxon>
        <taxon>Eurotiales</taxon>
        <taxon>Aspergillaceae</taxon>
        <taxon>Aspergillus</taxon>
        <taxon>Aspergillus subgen. Circumdati</taxon>
    </lineage>
</organism>
<name>A0A2I2GC39_9EURO</name>
<dbReference type="VEuPathDB" id="FungiDB:P170DRAFT_435648"/>
<keyword evidence="3" id="KW-1185">Reference proteome</keyword>
<protein>
    <submittedName>
        <fullName evidence="2">Uncharacterized protein</fullName>
    </submittedName>
</protein>
<dbReference type="RefSeq" id="XP_024705760.1">
    <property type="nucleotide sequence ID" value="XM_024848986.1"/>
</dbReference>
<reference evidence="2 3" key="1">
    <citation type="submission" date="2016-12" db="EMBL/GenBank/DDBJ databases">
        <title>The genomes of Aspergillus section Nigri reveals drivers in fungal speciation.</title>
        <authorList>
            <consortium name="DOE Joint Genome Institute"/>
            <person name="Vesth T.C."/>
            <person name="Nybo J."/>
            <person name="Theobald S."/>
            <person name="Brandl J."/>
            <person name="Frisvad J.C."/>
            <person name="Nielsen K.F."/>
            <person name="Lyhne E.K."/>
            <person name="Kogle M.E."/>
            <person name="Kuo A."/>
            <person name="Riley R."/>
            <person name="Clum A."/>
            <person name="Nolan M."/>
            <person name="Lipzen A."/>
            <person name="Salamov A."/>
            <person name="Henrissat B."/>
            <person name="Wiebenga A."/>
            <person name="De Vries R.P."/>
            <person name="Grigoriev I.V."/>
            <person name="Mortensen U.H."/>
            <person name="Andersen M.R."/>
            <person name="Baker S.E."/>
        </authorList>
    </citation>
    <scope>NUCLEOTIDE SEQUENCE [LARGE SCALE GENOMIC DNA]</scope>
    <source>
        <strain evidence="2 3">IBT 23096</strain>
    </source>
</reference>
<feature type="region of interest" description="Disordered" evidence="1">
    <location>
        <begin position="76"/>
        <end position="96"/>
    </location>
</feature>